<keyword evidence="2" id="KW-1185">Reference proteome</keyword>
<dbReference type="AlphaFoldDB" id="A0AAN9Q6R4"/>
<dbReference type="EMBL" id="JAYMYQ010000006">
    <property type="protein sequence ID" value="KAK7323509.1"/>
    <property type="molecule type" value="Genomic_DNA"/>
</dbReference>
<reference evidence="1 2" key="1">
    <citation type="submission" date="2024-01" db="EMBL/GenBank/DDBJ databases">
        <title>The genomes of 5 underutilized Papilionoideae crops provide insights into root nodulation and disease resistanc.</title>
        <authorList>
            <person name="Jiang F."/>
        </authorList>
    </citation>
    <scope>NUCLEOTIDE SEQUENCE [LARGE SCALE GENOMIC DNA]</scope>
    <source>
        <strain evidence="1">LVBAO_FW01</strain>
        <tissue evidence="1">Leaves</tissue>
    </source>
</reference>
<sequence>MVLVERLGAKSVNDLDLLMCVRIKHYPYIKMGGFTVNDQYRLTTEFCIRTSGTDSTPRSLCSLGIGQSPKVMKNWLSGIKTGMSKVFVSVWHEPSESEFVGTKIISRGRIGKDFWCNGPNGNPKVHAGYEGVTGNSVHTTLFLQC</sequence>
<gene>
    <name evidence="1" type="ORF">VNO77_26986</name>
</gene>
<protein>
    <submittedName>
        <fullName evidence="1">Uncharacterized protein</fullName>
    </submittedName>
</protein>
<accession>A0AAN9Q6R4</accession>
<comment type="caution">
    <text evidence="1">The sequence shown here is derived from an EMBL/GenBank/DDBJ whole genome shotgun (WGS) entry which is preliminary data.</text>
</comment>
<dbReference type="Proteomes" id="UP001367508">
    <property type="component" value="Unassembled WGS sequence"/>
</dbReference>
<proteinExistence type="predicted"/>
<name>A0AAN9Q6R4_CANGL</name>
<evidence type="ECO:0000313" key="2">
    <source>
        <dbReference type="Proteomes" id="UP001367508"/>
    </source>
</evidence>
<organism evidence="1 2">
    <name type="scientific">Canavalia gladiata</name>
    <name type="common">Sword bean</name>
    <name type="synonym">Dolichos gladiatus</name>
    <dbReference type="NCBI Taxonomy" id="3824"/>
    <lineage>
        <taxon>Eukaryota</taxon>
        <taxon>Viridiplantae</taxon>
        <taxon>Streptophyta</taxon>
        <taxon>Embryophyta</taxon>
        <taxon>Tracheophyta</taxon>
        <taxon>Spermatophyta</taxon>
        <taxon>Magnoliopsida</taxon>
        <taxon>eudicotyledons</taxon>
        <taxon>Gunneridae</taxon>
        <taxon>Pentapetalae</taxon>
        <taxon>rosids</taxon>
        <taxon>fabids</taxon>
        <taxon>Fabales</taxon>
        <taxon>Fabaceae</taxon>
        <taxon>Papilionoideae</taxon>
        <taxon>50 kb inversion clade</taxon>
        <taxon>NPAAA clade</taxon>
        <taxon>indigoferoid/millettioid clade</taxon>
        <taxon>Phaseoleae</taxon>
        <taxon>Canavalia</taxon>
    </lineage>
</organism>
<evidence type="ECO:0000313" key="1">
    <source>
        <dbReference type="EMBL" id="KAK7323509.1"/>
    </source>
</evidence>